<keyword evidence="4" id="KW-0808">Transferase</keyword>
<gene>
    <name evidence="8" type="ORF">F5X71_08060</name>
</gene>
<evidence type="ECO:0000256" key="5">
    <source>
        <dbReference type="ARBA" id="ARBA00022777"/>
    </source>
</evidence>
<dbReference type="Proteomes" id="UP000501705">
    <property type="component" value="Chromosome"/>
</dbReference>
<organism evidence="8 9">
    <name type="scientific">Nocardia brasiliensis</name>
    <dbReference type="NCBI Taxonomy" id="37326"/>
    <lineage>
        <taxon>Bacteria</taxon>
        <taxon>Bacillati</taxon>
        <taxon>Actinomycetota</taxon>
        <taxon>Actinomycetes</taxon>
        <taxon>Mycobacteriales</taxon>
        <taxon>Nocardiaceae</taxon>
        <taxon>Nocardia</taxon>
    </lineage>
</organism>
<evidence type="ECO:0000256" key="2">
    <source>
        <dbReference type="ARBA" id="ARBA00012438"/>
    </source>
</evidence>
<dbReference type="Pfam" id="PF08447">
    <property type="entry name" value="PAS_3"/>
    <property type="match status" value="1"/>
</dbReference>
<keyword evidence="5" id="KW-0418">Kinase</keyword>
<dbReference type="PROSITE" id="PS50112">
    <property type="entry name" value="PAS"/>
    <property type="match status" value="1"/>
</dbReference>
<dbReference type="PROSITE" id="PS50921">
    <property type="entry name" value="ANTAR"/>
    <property type="match status" value="1"/>
</dbReference>
<protein>
    <recommendedName>
        <fullName evidence="2">histidine kinase</fullName>
        <ecNumber evidence="2">2.7.13.3</ecNumber>
    </recommendedName>
</protein>
<dbReference type="EMBL" id="CP046171">
    <property type="protein sequence ID" value="QIS07254.1"/>
    <property type="molecule type" value="Genomic_DNA"/>
</dbReference>
<dbReference type="PANTHER" id="PTHR43304">
    <property type="entry name" value="PHYTOCHROME-LIKE PROTEIN CPH1"/>
    <property type="match status" value="1"/>
</dbReference>
<dbReference type="AlphaFoldDB" id="A0A6G9Y287"/>
<reference evidence="8 9" key="1">
    <citation type="journal article" date="2019" name="ACS Chem. Biol.">
        <title>Identification and Mobilization of a Cryptic Antibiotic Biosynthesis Gene Locus from a Human-Pathogenic Nocardia Isolate.</title>
        <authorList>
            <person name="Herisse M."/>
            <person name="Ishida K."/>
            <person name="Porter J.L."/>
            <person name="Howden B."/>
            <person name="Hertweck C."/>
            <person name="Stinear T.P."/>
            <person name="Pidot S.J."/>
        </authorList>
    </citation>
    <scope>NUCLEOTIDE SEQUENCE [LARGE SCALE GENOMIC DNA]</scope>
    <source>
        <strain evidence="8 9">AUSMDU00024985</strain>
    </source>
</reference>
<evidence type="ECO:0000259" key="6">
    <source>
        <dbReference type="PROSITE" id="PS50112"/>
    </source>
</evidence>
<dbReference type="Pfam" id="PF03861">
    <property type="entry name" value="ANTAR"/>
    <property type="match status" value="1"/>
</dbReference>
<dbReference type="InterPro" id="IPR005561">
    <property type="entry name" value="ANTAR"/>
</dbReference>
<dbReference type="Gene3D" id="2.10.70.100">
    <property type="match status" value="1"/>
</dbReference>
<dbReference type="InterPro" id="IPR052162">
    <property type="entry name" value="Sensor_kinase/Photoreceptor"/>
</dbReference>
<evidence type="ECO:0000256" key="1">
    <source>
        <dbReference type="ARBA" id="ARBA00000085"/>
    </source>
</evidence>
<dbReference type="NCBIfam" id="TIGR00229">
    <property type="entry name" value="sensory_box"/>
    <property type="match status" value="1"/>
</dbReference>
<dbReference type="SMART" id="SM01012">
    <property type="entry name" value="ANTAR"/>
    <property type="match status" value="1"/>
</dbReference>
<dbReference type="Gene3D" id="1.10.10.10">
    <property type="entry name" value="Winged helix-like DNA-binding domain superfamily/Winged helix DNA-binding domain"/>
    <property type="match status" value="1"/>
</dbReference>
<dbReference type="PANTHER" id="PTHR43304:SF1">
    <property type="entry name" value="PAC DOMAIN-CONTAINING PROTEIN"/>
    <property type="match status" value="1"/>
</dbReference>
<evidence type="ECO:0000256" key="3">
    <source>
        <dbReference type="ARBA" id="ARBA00022553"/>
    </source>
</evidence>
<dbReference type="SUPFAM" id="SSF55785">
    <property type="entry name" value="PYP-like sensor domain (PAS domain)"/>
    <property type="match status" value="1"/>
</dbReference>
<comment type="catalytic activity">
    <reaction evidence="1">
        <text>ATP + protein L-histidine = ADP + protein N-phospho-L-histidine.</text>
        <dbReference type="EC" id="2.7.13.3"/>
    </reaction>
</comment>
<evidence type="ECO:0000313" key="9">
    <source>
        <dbReference type="Proteomes" id="UP000501705"/>
    </source>
</evidence>
<dbReference type="InterPro" id="IPR035965">
    <property type="entry name" value="PAS-like_dom_sf"/>
</dbReference>
<dbReference type="InterPro" id="IPR013655">
    <property type="entry name" value="PAS_fold_3"/>
</dbReference>
<dbReference type="GO" id="GO:0004673">
    <property type="term" value="F:protein histidine kinase activity"/>
    <property type="evidence" value="ECO:0007669"/>
    <property type="project" value="UniProtKB-EC"/>
</dbReference>
<proteinExistence type="predicted"/>
<dbReference type="SUPFAM" id="SSF52172">
    <property type="entry name" value="CheY-like"/>
    <property type="match status" value="1"/>
</dbReference>
<sequence>MIGGTPQRVGTFWYWFADQRWEWSPEVAELHGYRPGAVRPTTELLLAHRHPEDSEQVAAAIAAAVENGQPFSSRHRLVDTAGAVRHVMVVGDHLYDDAGQVVGTTGYYIDITATVASDKRAVLTETLPEVVEARAAIEQAKGILMLAYGIDADQAFNVLRWRSQETNVKLRALSEQFIADVLGSGAGPTALRTRIDHVLLTVHQRVCGAPEFDLDAVADAAAARERERTRR</sequence>
<dbReference type="InterPro" id="IPR000014">
    <property type="entry name" value="PAS"/>
</dbReference>
<dbReference type="GO" id="GO:0003723">
    <property type="term" value="F:RNA binding"/>
    <property type="evidence" value="ECO:0007669"/>
    <property type="project" value="InterPro"/>
</dbReference>
<dbReference type="Gene3D" id="3.30.450.20">
    <property type="entry name" value="PAS domain"/>
    <property type="match status" value="1"/>
</dbReference>
<dbReference type="InterPro" id="IPR036388">
    <property type="entry name" value="WH-like_DNA-bd_sf"/>
</dbReference>
<accession>A0A6G9Y287</accession>
<keyword evidence="3" id="KW-0597">Phosphoprotein</keyword>
<evidence type="ECO:0000313" key="8">
    <source>
        <dbReference type="EMBL" id="QIS07254.1"/>
    </source>
</evidence>
<evidence type="ECO:0000259" key="7">
    <source>
        <dbReference type="PROSITE" id="PS50921"/>
    </source>
</evidence>
<feature type="domain" description="ANTAR" evidence="7">
    <location>
        <begin position="117"/>
        <end position="178"/>
    </location>
</feature>
<dbReference type="EC" id="2.7.13.3" evidence="2"/>
<feature type="domain" description="PAS" evidence="6">
    <location>
        <begin position="23"/>
        <end position="68"/>
    </location>
</feature>
<name>A0A6G9Y287_NOCBR</name>
<evidence type="ECO:0000256" key="4">
    <source>
        <dbReference type="ARBA" id="ARBA00022679"/>
    </source>
</evidence>
<dbReference type="InterPro" id="IPR011006">
    <property type="entry name" value="CheY-like_superfamily"/>
</dbReference>